<evidence type="ECO:0000313" key="1">
    <source>
        <dbReference type="EMBL" id="KAJ8127429.1"/>
    </source>
</evidence>
<reference evidence="1" key="1">
    <citation type="submission" date="2022-12" db="EMBL/GenBank/DDBJ databases">
        <title>Genome Sequence of Lasiodiplodia mahajangana.</title>
        <authorList>
            <person name="Buettner E."/>
        </authorList>
    </citation>
    <scope>NUCLEOTIDE SEQUENCE</scope>
    <source>
        <strain evidence="1">VT137</strain>
    </source>
</reference>
<evidence type="ECO:0000313" key="2">
    <source>
        <dbReference type="Proteomes" id="UP001153332"/>
    </source>
</evidence>
<name>A0ACC2JIW2_9PEZI</name>
<keyword evidence="2" id="KW-1185">Reference proteome</keyword>
<protein>
    <submittedName>
        <fullName evidence="1">Uncharacterized protein</fullName>
    </submittedName>
</protein>
<proteinExistence type="predicted"/>
<comment type="caution">
    <text evidence="1">The sequence shown here is derived from an EMBL/GenBank/DDBJ whole genome shotgun (WGS) entry which is preliminary data.</text>
</comment>
<gene>
    <name evidence="1" type="ORF">O1611_g6207</name>
</gene>
<organism evidence="1 2">
    <name type="scientific">Lasiodiplodia mahajangana</name>
    <dbReference type="NCBI Taxonomy" id="1108764"/>
    <lineage>
        <taxon>Eukaryota</taxon>
        <taxon>Fungi</taxon>
        <taxon>Dikarya</taxon>
        <taxon>Ascomycota</taxon>
        <taxon>Pezizomycotina</taxon>
        <taxon>Dothideomycetes</taxon>
        <taxon>Dothideomycetes incertae sedis</taxon>
        <taxon>Botryosphaeriales</taxon>
        <taxon>Botryosphaeriaceae</taxon>
        <taxon>Lasiodiplodia</taxon>
    </lineage>
</organism>
<sequence>MDGQGEDSIGNSATAENQGGARGSGGKEIREEDWVEQLKSAVSSNKSDEVKKLLKYREGKISNILGPESYPNKIFGNDGLIDALFTAIEENRSSLATHLIRAKGAKLGNKKQGNQNRSPLHEAVRMDNRVIVKELLKHSECFRYIDLGDELGRSALHEAAARGYLEIMSDLLNNKANVDVPDNSNMTPLHLTVWYTGGPNQMEVARTLLDSFGAEVNTKDKAGNTPLHDACEKGDHDMANLLLSHGADSGVRNADGKTPPDVIPKDYGANAVPREYEWKAPFNELEELRQLFKRPWGISERKTMAQIPGEQPVCPEHNRKVCSEASVYVRHYWRGSGQSWATSTSVKDLVYNERTLRDMSDQFNTIITQTRMPTIGEFSLPEGETWKWIHFSANNDLVWLITHSNNYDFAERSRVWGFWDRTTNDREGAGAGITRMPHVRSPSSAVYLCKVVLLTNITKSSWKKAGNKERRNASSPKASASLANNEIGSKIRDKKMMGSSWEKASNEERRDARLFPKKRSLSIVMPFIDFETEPYLERREVEKIGGHLRKMLDLFHLYSPYTGKDGLQIPKTLDESYYDMLSTERITARDRDQVVYKWFRDKANQPENKLGELFDYFSRYRTLRELREKTPVAGRSEVPPSELVTEQAIDADELATHDESNSHLNPAGEAQAETSYFQPSLEKDKATLDDIPVKKFDNTSTTGDVAKLLMVHQLWLWKLGDNTVITCCPDRCHTGAEDTLIDSIRQGGIESMHEPDDLIEHILYECATSLDKFRDAGLKAHVLDIFDNRIAKMSDDEVVHFKKFSDKMKEEMKSTKEKRKDANEKTKDEKEGGKRSSGRGRSITDEISLLYEVKDVRDELNLVRRVFEAQAGVLEKFSRLFWPGFEEQSKRCRESFLEDCGIKALIDRATRLDADAEKTLEALDYLVQVKQAQSSLDEAEAARLLNNYIVLFTIVTIIFVGLTVFNFTDFAILK</sequence>
<dbReference type="EMBL" id="JAPUUL010001429">
    <property type="protein sequence ID" value="KAJ8127429.1"/>
    <property type="molecule type" value="Genomic_DNA"/>
</dbReference>
<accession>A0ACC2JIW2</accession>
<dbReference type="Proteomes" id="UP001153332">
    <property type="component" value="Unassembled WGS sequence"/>
</dbReference>